<reference evidence="2" key="2">
    <citation type="submission" date="2020-09" db="EMBL/GenBank/DDBJ databases">
        <authorList>
            <person name="Sun Q."/>
            <person name="Ohkuma M."/>
        </authorList>
    </citation>
    <scope>NUCLEOTIDE SEQUENCE</scope>
    <source>
        <strain evidence="2">JCM 3086</strain>
    </source>
</reference>
<evidence type="ECO:0000313" key="3">
    <source>
        <dbReference type="Proteomes" id="UP000657574"/>
    </source>
</evidence>
<reference evidence="2" key="1">
    <citation type="journal article" date="2014" name="Int. J. Syst. Evol. Microbiol.">
        <title>Complete genome sequence of Corynebacterium casei LMG S-19264T (=DSM 44701T), isolated from a smear-ripened cheese.</title>
        <authorList>
            <consortium name="US DOE Joint Genome Institute (JGI-PGF)"/>
            <person name="Walter F."/>
            <person name="Albersmeier A."/>
            <person name="Kalinowski J."/>
            <person name="Ruckert C."/>
        </authorList>
    </citation>
    <scope>NUCLEOTIDE SEQUENCE</scope>
    <source>
        <strain evidence="2">JCM 3086</strain>
    </source>
</reference>
<dbReference type="Proteomes" id="UP000657574">
    <property type="component" value="Unassembled WGS sequence"/>
</dbReference>
<keyword evidence="3" id="KW-1185">Reference proteome</keyword>
<sequence length="57" mass="6052">MPIPQPPAQPRPHPAPAVSMRDLLASCAAADVISKPPRDPEPKAPRSDHHGEHPHAA</sequence>
<evidence type="ECO:0000256" key="1">
    <source>
        <dbReference type="SAM" id="MobiDB-lite"/>
    </source>
</evidence>
<accession>A0A917NQE2</accession>
<dbReference type="AlphaFoldDB" id="A0A917NQE2"/>
<feature type="compositionally biased region" description="Basic and acidic residues" evidence="1">
    <location>
        <begin position="36"/>
        <end position="57"/>
    </location>
</feature>
<protein>
    <submittedName>
        <fullName evidence="2">Uncharacterized protein</fullName>
    </submittedName>
</protein>
<dbReference type="RefSeq" id="WP_189311943.1">
    <property type="nucleotide sequence ID" value="NZ_BMQA01000009.1"/>
</dbReference>
<gene>
    <name evidence="2" type="ORF">GCM10010121_033300</name>
</gene>
<organism evidence="2 3">
    <name type="scientific">Streptomyces brasiliensis</name>
    <dbReference type="NCBI Taxonomy" id="1954"/>
    <lineage>
        <taxon>Bacteria</taxon>
        <taxon>Bacillati</taxon>
        <taxon>Actinomycetota</taxon>
        <taxon>Actinomycetes</taxon>
        <taxon>Kitasatosporales</taxon>
        <taxon>Streptomycetaceae</taxon>
        <taxon>Streptomyces</taxon>
    </lineage>
</organism>
<dbReference type="EMBL" id="BMQA01000009">
    <property type="protein sequence ID" value="GGJ19670.1"/>
    <property type="molecule type" value="Genomic_DNA"/>
</dbReference>
<name>A0A917NQE2_9ACTN</name>
<proteinExistence type="predicted"/>
<evidence type="ECO:0000313" key="2">
    <source>
        <dbReference type="EMBL" id="GGJ19670.1"/>
    </source>
</evidence>
<comment type="caution">
    <text evidence="2">The sequence shown here is derived from an EMBL/GenBank/DDBJ whole genome shotgun (WGS) entry which is preliminary data.</text>
</comment>
<feature type="region of interest" description="Disordered" evidence="1">
    <location>
        <begin position="31"/>
        <end position="57"/>
    </location>
</feature>